<dbReference type="GO" id="GO:0004588">
    <property type="term" value="F:orotate phosphoribosyltransferase activity"/>
    <property type="evidence" value="ECO:0007669"/>
    <property type="project" value="UniProtKB-UniRule"/>
</dbReference>
<organism evidence="9">
    <name type="scientific">Ignisphaera aggregans</name>
    <dbReference type="NCBI Taxonomy" id="334771"/>
    <lineage>
        <taxon>Archaea</taxon>
        <taxon>Thermoproteota</taxon>
        <taxon>Thermoprotei</taxon>
        <taxon>Desulfurococcales</taxon>
        <taxon>Desulfurococcaceae</taxon>
        <taxon>Ignisphaera</taxon>
    </lineage>
</organism>
<dbReference type="EMBL" id="DTAU01000137">
    <property type="protein sequence ID" value="HFQ79469.1"/>
    <property type="molecule type" value="Genomic_DNA"/>
</dbReference>
<dbReference type="EC" id="2.4.2.10" evidence="2 6"/>
<reference evidence="9" key="1">
    <citation type="journal article" date="2020" name="mSystems">
        <title>Genome- and Community-Level Interaction Insights into Carbon Utilization and Element Cycling Functions of Hydrothermarchaeota in Hydrothermal Sediment.</title>
        <authorList>
            <person name="Zhou Z."/>
            <person name="Liu Y."/>
            <person name="Xu W."/>
            <person name="Pan J."/>
            <person name="Luo Z.H."/>
            <person name="Li M."/>
        </authorList>
    </citation>
    <scope>NUCLEOTIDE SEQUENCE [LARGE SCALE GENOMIC DNA]</scope>
    <source>
        <strain evidence="8">SpSt-629</strain>
        <strain evidence="9">SpSt-688</strain>
    </source>
</reference>
<evidence type="ECO:0000256" key="5">
    <source>
        <dbReference type="ARBA" id="ARBA00022975"/>
    </source>
</evidence>
<evidence type="ECO:0000256" key="1">
    <source>
        <dbReference type="ARBA" id="ARBA00004889"/>
    </source>
</evidence>
<keyword evidence="4 6" id="KW-0808">Transferase</keyword>
<comment type="caution">
    <text evidence="6">Lacks conserved residue(s) required for the propagation of feature annotation.</text>
</comment>
<dbReference type="Gene3D" id="3.40.50.2020">
    <property type="match status" value="1"/>
</dbReference>
<gene>
    <name evidence="6" type="primary">pyrE</name>
    <name evidence="8" type="ORF">ENT99_07235</name>
    <name evidence="9" type="ORF">ENU64_03710</name>
</gene>
<sequence>MSWLAVELFRKGMIKIGRYKLTSGLESPFYIDLRQLYSYPDVIEKLVTELCSAWDLSSYDVIVGIATSGLVLASFIACRLNKPLSYVRIDRKAHGTQSIVEGVVESKSCLIVDDVATTGGSIEHAYNAIKEVRGIPIAALVVVDREQGARKKIESLGMKFYSYINVSNIFKHLYEKELIDTRTYDEVINYIKRFNQDL</sequence>
<evidence type="ECO:0000256" key="3">
    <source>
        <dbReference type="ARBA" id="ARBA00022676"/>
    </source>
</evidence>
<evidence type="ECO:0000259" key="7">
    <source>
        <dbReference type="Pfam" id="PF00156"/>
    </source>
</evidence>
<feature type="domain" description="Phosphoribosyltransferase" evidence="7">
    <location>
        <begin position="58"/>
        <end position="152"/>
    </location>
</feature>
<dbReference type="GO" id="GO:0019856">
    <property type="term" value="P:pyrimidine nucleobase biosynthetic process"/>
    <property type="evidence" value="ECO:0007669"/>
    <property type="project" value="TreeGrafter"/>
</dbReference>
<dbReference type="InterPro" id="IPR023031">
    <property type="entry name" value="OPRT"/>
</dbReference>
<comment type="caution">
    <text evidence="9">The sequence shown here is derived from an EMBL/GenBank/DDBJ whole genome shotgun (WGS) entry which is preliminary data.</text>
</comment>
<dbReference type="AlphaFoldDB" id="A0A7J3MY73"/>
<feature type="binding site" evidence="6">
    <location>
        <position position="88"/>
    </location>
    <ligand>
        <name>5-phospho-alpha-D-ribose 1-diphosphate</name>
        <dbReference type="ChEBI" id="CHEBI:58017"/>
        <note>ligand shared between dimeric partners</note>
    </ligand>
</feature>
<feature type="binding site" evidence="6">
    <location>
        <position position="94"/>
    </location>
    <ligand>
        <name>5-phospho-alpha-D-ribose 1-diphosphate</name>
        <dbReference type="ChEBI" id="CHEBI:58017"/>
        <note>ligand shared between dimeric partners</note>
    </ligand>
</feature>
<feature type="binding site" evidence="6">
    <location>
        <position position="92"/>
    </location>
    <ligand>
        <name>5-phospho-alpha-D-ribose 1-diphosphate</name>
        <dbReference type="ChEBI" id="CHEBI:58017"/>
        <note>ligand shared between dimeric partners</note>
    </ligand>
</feature>
<evidence type="ECO:0000313" key="9">
    <source>
        <dbReference type="EMBL" id="HGT98515.1"/>
    </source>
</evidence>
<comment type="cofactor">
    <cofactor evidence="6">
        <name>Mg(2+)</name>
        <dbReference type="ChEBI" id="CHEBI:18420"/>
    </cofactor>
</comment>
<feature type="binding site" evidence="6">
    <location>
        <position position="145"/>
    </location>
    <ligand>
        <name>orotate</name>
        <dbReference type="ChEBI" id="CHEBI:30839"/>
    </ligand>
</feature>
<name>A0A7J3MY73_9CREN</name>
<comment type="similarity">
    <text evidence="6">Belongs to the purine/pyrimidine phosphoribosyltransferase family. PyrE subfamily.</text>
</comment>
<evidence type="ECO:0000256" key="2">
    <source>
        <dbReference type="ARBA" id="ARBA00011971"/>
    </source>
</evidence>
<proteinExistence type="inferred from homology"/>
<dbReference type="Pfam" id="PF00156">
    <property type="entry name" value="Pribosyltran"/>
    <property type="match status" value="1"/>
</dbReference>
<feature type="binding site" description="in other chain" evidence="6">
    <location>
        <begin position="113"/>
        <end position="121"/>
    </location>
    <ligand>
        <name>5-phospho-alpha-D-ribose 1-diphosphate</name>
        <dbReference type="ChEBI" id="CHEBI:58017"/>
        <note>ligand shared between dimeric partners</note>
    </ligand>
</feature>
<dbReference type="InterPro" id="IPR029057">
    <property type="entry name" value="PRTase-like"/>
</dbReference>
<dbReference type="PANTHER" id="PTHR19278">
    <property type="entry name" value="OROTATE PHOSPHORIBOSYLTRANSFERASE"/>
    <property type="match status" value="1"/>
</dbReference>
<dbReference type="EMBL" id="DTDH01000109">
    <property type="protein sequence ID" value="HGT98515.1"/>
    <property type="molecule type" value="Genomic_DNA"/>
</dbReference>
<dbReference type="InterPro" id="IPR000836">
    <property type="entry name" value="PRTase_dom"/>
</dbReference>
<comment type="catalytic activity">
    <reaction evidence="6">
        <text>orotidine 5'-phosphate + diphosphate = orotate + 5-phospho-alpha-D-ribose 1-diphosphate</text>
        <dbReference type="Rhea" id="RHEA:10380"/>
        <dbReference type="ChEBI" id="CHEBI:30839"/>
        <dbReference type="ChEBI" id="CHEBI:33019"/>
        <dbReference type="ChEBI" id="CHEBI:57538"/>
        <dbReference type="ChEBI" id="CHEBI:58017"/>
        <dbReference type="EC" id="2.4.2.10"/>
    </reaction>
</comment>
<evidence type="ECO:0000256" key="6">
    <source>
        <dbReference type="HAMAP-Rule" id="MF_01208"/>
    </source>
</evidence>
<keyword evidence="6" id="KW-0460">Magnesium</keyword>
<dbReference type="GO" id="GO:0044205">
    <property type="term" value="P:'de novo' UMP biosynthetic process"/>
    <property type="evidence" value="ECO:0007669"/>
    <property type="project" value="UniProtKB-UniRule"/>
</dbReference>
<evidence type="ECO:0000313" key="8">
    <source>
        <dbReference type="EMBL" id="HFQ79469.1"/>
    </source>
</evidence>
<comment type="function">
    <text evidence="6">Catalyzes the transfer of a ribosyl phosphate group from 5-phosphoribose 1-diphosphate to orotate, leading to the formation of orotidine monophosphate (OMP).</text>
</comment>
<feature type="binding site" evidence="6">
    <location>
        <position position="117"/>
    </location>
    <ligand>
        <name>orotate</name>
        <dbReference type="ChEBI" id="CHEBI:30839"/>
    </ligand>
</feature>
<dbReference type="CDD" id="cd06223">
    <property type="entry name" value="PRTases_typeI"/>
    <property type="match status" value="1"/>
</dbReference>
<keyword evidence="5 6" id="KW-0665">Pyrimidine biosynthesis</keyword>
<keyword evidence="3 6" id="KW-0328">Glycosyltransferase</keyword>
<dbReference type="HAMAP" id="MF_01208">
    <property type="entry name" value="PyrE"/>
    <property type="match status" value="1"/>
</dbReference>
<dbReference type="SUPFAM" id="SSF53271">
    <property type="entry name" value="PRTase-like"/>
    <property type="match status" value="1"/>
</dbReference>
<dbReference type="UniPathway" id="UPA00070">
    <property type="reaction ID" value="UER00119"/>
</dbReference>
<comment type="pathway">
    <text evidence="1 6">Pyrimidine metabolism; UMP biosynthesis via de novo pathway; UMP from orotate: step 1/2.</text>
</comment>
<accession>A0A7J3MY73</accession>
<protein>
    <recommendedName>
        <fullName evidence="2 6">Orotate phosphoribosyltransferase</fullName>
        <shortName evidence="6">OPRT</shortName>
        <shortName evidence="6">OPRTase</shortName>
        <ecNumber evidence="2 6">2.4.2.10</ecNumber>
    </recommendedName>
</protein>
<dbReference type="GO" id="GO:0000287">
    <property type="term" value="F:magnesium ion binding"/>
    <property type="evidence" value="ECO:0007669"/>
    <property type="project" value="UniProtKB-UniRule"/>
</dbReference>
<comment type="subunit">
    <text evidence="6">Homodimer.</text>
</comment>
<evidence type="ECO:0000256" key="4">
    <source>
        <dbReference type="ARBA" id="ARBA00022679"/>
    </source>
</evidence>
<dbReference type="PANTHER" id="PTHR19278:SF9">
    <property type="entry name" value="URIDINE 5'-MONOPHOSPHATE SYNTHASE"/>
    <property type="match status" value="1"/>
</dbReference>